<evidence type="ECO:0000313" key="2">
    <source>
        <dbReference type="Proteomes" id="UP000250321"/>
    </source>
</evidence>
<keyword evidence="2" id="KW-1185">Reference proteome</keyword>
<comment type="caution">
    <text evidence="1">The sequence shown here is derived from an EMBL/GenBank/DDBJ whole genome shotgun (WGS) entry which is preliminary data.</text>
</comment>
<dbReference type="EMBL" id="PJQY01002633">
    <property type="protein sequence ID" value="PQP91989.1"/>
    <property type="molecule type" value="Genomic_DNA"/>
</dbReference>
<evidence type="ECO:0000313" key="1">
    <source>
        <dbReference type="EMBL" id="PQP91989.1"/>
    </source>
</evidence>
<name>A0A314XIU0_PRUYE</name>
<dbReference type="Proteomes" id="UP000250321">
    <property type="component" value="Unassembled WGS sequence"/>
</dbReference>
<evidence type="ECO:0008006" key="3">
    <source>
        <dbReference type="Google" id="ProtNLM"/>
    </source>
</evidence>
<proteinExistence type="predicted"/>
<gene>
    <name evidence="1" type="ORF">Pyn_22178</name>
</gene>
<organism evidence="1 2">
    <name type="scientific">Prunus yedoensis var. nudiflora</name>
    <dbReference type="NCBI Taxonomy" id="2094558"/>
    <lineage>
        <taxon>Eukaryota</taxon>
        <taxon>Viridiplantae</taxon>
        <taxon>Streptophyta</taxon>
        <taxon>Embryophyta</taxon>
        <taxon>Tracheophyta</taxon>
        <taxon>Spermatophyta</taxon>
        <taxon>Magnoliopsida</taxon>
        <taxon>eudicotyledons</taxon>
        <taxon>Gunneridae</taxon>
        <taxon>Pentapetalae</taxon>
        <taxon>rosids</taxon>
        <taxon>fabids</taxon>
        <taxon>Rosales</taxon>
        <taxon>Rosaceae</taxon>
        <taxon>Amygdaloideae</taxon>
        <taxon>Amygdaleae</taxon>
        <taxon>Prunus</taxon>
    </lineage>
</organism>
<reference evidence="1 2" key="1">
    <citation type="submission" date="2018-02" db="EMBL/GenBank/DDBJ databases">
        <title>Draft genome of wild Prunus yedoensis var. nudiflora.</title>
        <authorList>
            <person name="Baek S."/>
            <person name="Kim J.-H."/>
            <person name="Choi K."/>
            <person name="Kim G.-B."/>
            <person name="Cho A."/>
            <person name="Jang H."/>
            <person name="Shin C.-H."/>
            <person name="Yu H.-J."/>
            <person name="Mun J.-H."/>
        </authorList>
    </citation>
    <scope>NUCLEOTIDE SEQUENCE [LARGE SCALE GENOMIC DNA]</scope>
    <source>
        <strain evidence="2">cv. Jeju island</strain>
        <tissue evidence="1">Leaf</tissue>
    </source>
</reference>
<sequence length="110" mass="11703">MHCQNTEKGEGEIHTHGTGGLNPRLLGRIRDGRWQVFSCGSELGWLSLHCFSFGFSGRASGTIRVPVVCLGPCSDFKDCNGACIAKQHPKGGACMGFGTEPPTCCCNTNV</sequence>
<accession>A0A314XIU0</accession>
<dbReference type="AlphaFoldDB" id="A0A314XIU0"/>
<protein>
    <recommendedName>
        <fullName evidence="3">Defensin-like protein</fullName>
    </recommendedName>
</protein>